<evidence type="ECO:0000259" key="4">
    <source>
        <dbReference type="PROSITE" id="PS01124"/>
    </source>
</evidence>
<accession>A0ABZ1AL43</accession>
<evidence type="ECO:0000256" key="2">
    <source>
        <dbReference type="ARBA" id="ARBA00023125"/>
    </source>
</evidence>
<evidence type="ECO:0000313" key="6">
    <source>
        <dbReference type="Proteomes" id="UP001626593"/>
    </source>
</evidence>
<evidence type="ECO:0000313" key="5">
    <source>
        <dbReference type="EMBL" id="WRL46478.1"/>
    </source>
</evidence>
<dbReference type="PANTHER" id="PTHR43130">
    <property type="entry name" value="ARAC-FAMILY TRANSCRIPTIONAL REGULATOR"/>
    <property type="match status" value="1"/>
</dbReference>
<dbReference type="Pfam" id="PF12833">
    <property type="entry name" value="HTH_18"/>
    <property type="match status" value="1"/>
</dbReference>
<dbReference type="InterPro" id="IPR052158">
    <property type="entry name" value="INH-QAR"/>
</dbReference>
<dbReference type="PROSITE" id="PS01124">
    <property type="entry name" value="HTH_ARAC_FAMILY_2"/>
    <property type="match status" value="1"/>
</dbReference>
<protein>
    <submittedName>
        <fullName evidence="5">Helix-turn-helix domain-containing protein</fullName>
    </submittedName>
</protein>
<dbReference type="Proteomes" id="UP001626593">
    <property type="component" value="Chromosome"/>
</dbReference>
<gene>
    <name evidence="5" type="ORF">U5817_00105</name>
</gene>
<evidence type="ECO:0000256" key="1">
    <source>
        <dbReference type="ARBA" id="ARBA00023015"/>
    </source>
</evidence>
<dbReference type="SUPFAM" id="SSF52317">
    <property type="entry name" value="Class I glutamine amidotransferase-like"/>
    <property type="match status" value="1"/>
</dbReference>
<feature type="domain" description="HTH araC/xylS-type" evidence="4">
    <location>
        <begin position="230"/>
        <end position="328"/>
    </location>
</feature>
<keyword evidence="3" id="KW-0804">Transcription</keyword>
<dbReference type="SMART" id="SM00342">
    <property type="entry name" value="HTH_ARAC"/>
    <property type="match status" value="1"/>
</dbReference>
<keyword evidence="6" id="KW-1185">Reference proteome</keyword>
<keyword evidence="2" id="KW-0238">DNA-binding</keyword>
<organism evidence="5 6">
    <name type="scientific">Aromatoleum evansii</name>
    <name type="common">Azoarcus evansii</name>
    <dbReference type="NCBI Taxonomy" id="59406"/>
    <lineage>
        <taxon>Bacteria</taxon>
        <taxon>Pseudomonadati</taxon>
        <taxon>Pseudomonadota</taxon>
        <taxon>Betaproteobacteria</taxon>
        <taxon>Rhodocyclales</taxon>
        <taxon>Rhodocyclaceae</taxon>
        <taxon>Aromatoleum</taxon>
    </lineage>
</organism>
<dbReference type="Gene3D" id="1.10.10.60">
    <property type="entry name" value="Homeodomain-like"/>
    <property type="match status" value="1"/>
</dbReference>
<dbReference type="InterPro" id="IPR018062">
    <property type="entry name" value="HTH_AraC-typ_CS"/>
</dbReference>
<dbReference type="InterPro" id="IPR018060">
    <property type="entry name" value="HTH_AraC"/>
</dbReference>
<proteinExistence type="predicted"/>
<dbReference type="PROSITE" id="PS00041">
    <property type="entry name" value="HTH_ARAC_FAMILY_1"/>
    <property type="match status" value="1"/>
</dbReference>
<dbReference type="InterPro" id="IPR029062">
    <property type="entry name" value="Class_I_gatase-like"/>
</dbReference>
<dbReference type="Gene3D" id="3.40.50.880">
    <property type="match status" value="1"/>
</dbReference>
<dbReference type="EMBL" id="CP141259">
    <property type="protein sequence ID" value="WRL46478.1"/>
    <property type="molecule type" value="Genomic_DNA"/>
</dbReference>
<dbReference type="SUPFAM" id="SSF46689">
    <property type="entry name" value="Homeodomain-like"/>
    <property type="match status" value="2"/>
</dbReference>
<dbReference type="InterPro" id="IPR002818">
    <property type="entry name" value="DJ-1/PfpI"/>
</dbReference>
<dbReference type="PANTHER" id="PTHR43130:SF3">
    <property type="entry name" value="HTH-TYPE TRANSCRIPTIONAL REGULATOR RV1931C"/>
    <property type="match status" value="1"/>
</dbReference>
<sequence length="336" mass="37424">MPDTNARTPVPDIRFLLLPLPEFAMLPFGGFLDKLRFAADDEDYSRQRYCSWRVLGLEHGHVESSSGVAVRVELTPAELSYADYDYLVVFGGRSAAATEALAPRYRSVLRGAAARGVRLVAIDNASFLFAACGLLAGHRVAVHWRHEVEFRASYPRIEVVNEQLYCFDGDRISCAGGSAAIDLAVEILARACGRARALKGLADMLVDEARSSRHPLRSLDEEAASGRHVGRAIALMRTLLASDKSSDELARAIGISRRQLDRLFVDAHGVTASEYWREMRLQHLQWRLLNSDHSLAVLADEVGIADVSYLGKMFRRRFGQTPAAFRRDARERRRPA</sequence>
<dbReference type="InterPro" id="IPR009057">
    <property type="entry name" value="Homeodomain-like_sf"/>
</dbReference>
<name>A0ABZ1AL43_AROEV</name>
<dbReference type="CDD" id="cd03136">
    <property type="entry name" value="GATase1_AraC_ArgR_like"/>
    <property type="match status" value="1"/>
</dbReference>
<evidence type="ECO:0000256" key="3">
    <source>
        <dbReference type="ARBA" id="ARBA00023163"/>
    </source>
</evidence>
<reference evidence="5 6" key="1">
    <citation type="submission" date="2023-12" db="EMBL/GenBank/DDBJ databases">
        <title>A. evansii MAY27, complete genome.</title>
        <authorList>
            <person name="Wang Y."/>
        </authorList>
    </citation>
    <scope>NUCLEOTIDE SEQUENCE [LARGE SCALE GENOMIC DNA]</scope>
    <source>
        <strain evidence="5 6">MAY27</strain>
    </source>
</reference>
<dbReference type="RefSeq" id="WP_407279287.1">
    <property type="nucleotide sequence ID" value="NZ_CP141259.1"/>
</dbReference>
<keyword evidence="1" id="KW-0805">Transcription regulation</keyword>
<dbReference type="Pfam" id="PF01965">
    <property type="entry name" value="DJ-1_PfpI"/>
    <property type="match status" value="1"/>
</dbReference>